<feature type="transmembrane region" description="Helical" evidence="7">
    <location>
        <begin position="140"/>
        <end position="162"/>
    </location>
</feature>
<evidence type="ECO:0000256" key="7">
    <source>
        <dbReference type="SAM" id="Phobius"/>
    </source>
</evidence>
<feature type="transmembrane region" description="Helical" evidence="7">
    <location>
        <begin position="168"/>
        <end position="185"/>
    </location>
</feature>
<dbReference type="SUPFAM" id="SSF51735">
    <property type="entry name" value="NAD(P)-binding Rossmann-fold domains"/>
    <property type="match status" value="1"/>
</dbReference>
<evidence type="ECO:0000313" key="9">
    <source>
        <dbReference type="EMBL" id="RVT54435.1"/>
    </source>
</evidence>
<comment type="caution">
    <text evidence="9">The sequence shown here is derived from an EMBL/GenBank/DDBJ whole genome shotgun (WGS) entry which is preliminary data.</text>
</comment>
<feature type="transmembrane region" description="Helical" evidence="7">
    <location>
        <begin position="44"/>
        <end position="62"/>
    </location>
</feature>
<dbReference type="EMBL" id="SACT01000001">
    <property type="protein sequence ID" value="RVT54435.1"/>
    <property type="molecule type" value="Genomic_DNA"/>
</dbReference>
<dbReference type="GO" id="GO:0006813">
    <property type="term" value="P:potassium ion transport"/>
    <property type="evidence" value="ECO:0007669"/>
    <property type="project" value="InterPro"/>
</dbReference>
<dbReference type="OrthoDB" id="9781411at2"/>
<dbReference type="PANTHER" id="PTHR42751:SF1">
    <property type="entry name" value="CATION_PROTON ANTIPORTER YBAL-RELATED"/>
    <property type="match status" value="1"/>
</dbReference>
<keyword evidence="4 7" id="KW-0812">Transmembrane</keyword>
<dbReference type="PANTHER" id="PTHR42751">
    <property type="entry name" value="SODIUM/HYDROGEN EXCHANGER FAMILY/TRKA DOMAIN PROTEIN"/>
    <property type="match status" value="1"/>
</dbReference>
<dbReference type="InterPro" id="IPR006153">
    <property type="entry name" value="Cation/H_exchanger_TM"/>
</dbReference>
<dbReference type="Proteomes" id="UP000288178">
    <property type="component" value="Unassembled WGS sequence"/>
</dbReference>
<evidence type="ECO:0000256" key="3">
    <source>
        <dbReference type="ARBA" id="ARBA00022448"/>
    </source>
</evidence>
<proteinExistence type="inferred from homology"/>
<sequence length="531" mass="56191">MDPLMIVLAFAAGLGAHLLRLPPLLGFLAAGFALNAMGFERTPALDTMANLGVTLLLFTIGLKLDIRTLMRGEVWGSATLHIVGSSLLLAAALFVLKSFGLALVADLGWTALLLLGFALSFSSTVFAVKVLEERSELGSLYGRIAIGILVMQDVFAVLFLTVTSGKLPSVWAVGLLLLWPAAKLMRALLDRVGHGDLQVLYGAFLALVVGYSLFEAVGVKGDLGALIVGMMLASHPATAGLAKSLFHMKELFLVGFFLSVGLGALPNLEMVVMAALLLLLLPLKSALYYGVLMRFGLRTRTGVLSTLSLSNYSEFGLIVAAVASAAGWLSAEWMVVISLALAGSFVLAAPLNAAGERLYARLKRPLAALEARTLLPEDRPIAIEQVDAVVLGLGQIGSGAYVRLVEGYGLRVLGVDNNVDKLAPHRAAQRHVMEGDAVDSDFWNKLVLSDSVQLVLLAMPGHAGNVHALQQLRNRAFAGHIAAIVNYPDEVAVLRDLGADEVFHIYDEAGTAFADDAVAGAARLGKALRPA</sequence>
<evidence type="ECO:0000256" key="2">
    <source>
        <dbReference type="ARBA" id="ARBA00005551"/>
    </source>
</evidence>
<feature type="transmembrane region" description="Helical" evidence="7">
    <location>
        <begin position="335"/>
        <end position="354"/>
    </location>
</feature>
<dbReference type="InterPro" id="IPR038770">
    <property type="entry name" value="Na+/solute_symporter_sf"/>
</dbReference>
<dbReference type="Pfam" id="PF02254">
    <property type="entry name" value="TrkA_N"/>
    <property type="match status" value="1"/>
</dbReference>
<comment type="similarity">
    <text evidence="2">Belongs to the monovalent cation:proton antiporter 2 (CPA2) transporter (TC 2.A.37) family.</text>
</comment>
<dbReference type="InterPro" id="IPR036291">
    <property type="entry name" value="NAD(P)-bd_dom_sf"/>
</dbReference>
<gene>
    <name evidence="9" type="ORF">ENE75_00330</name>
</gene>
<reference evidence="9 10" key="1">
    <citation type="submission" date="2019-01" db="EMBL/GenBank/DDBJ databases">
        <authorList>
            <person name="Chen W.-M."/>
        </authorList>
    </citation>
    <scope>NUCLEOTIDE SEQUENCE [LARGE SCALE GENOMIC DNA]</scope>
    <source>
        <strain evidence="9 10">ICH-3</strain>
    </source>
</reference>
<comment type="subcellular location">
    <subcellularLocation>
        <location evidence="1">Membrane</location>
        <topology evidence="1">Multi-pass membrane protein</topology>
    </subcellularLocation>
</comment>
<dbReference type="Pfam" id="PF00999">
    <property type="entry name" value="Na_H_Exchanger"/>
    <property type="match status" value="1"/>
</dbReference>
<dbReference type="Gene3D" id="3.40.50.720">
    <property type="entry name" value="NAD(P)-binding Rossmann-like Domain"/>
    <property type="match status" value="1"/>
</dbReference>
<dbReference type="Gene3D" id="1.20.1530.20">
    <property type="match status" value="1"/>
</dbReference>
<evidence type="ECO:0000256" key="1">
    <source>
        <dbReference type="ARBA" id="ARBA00004141"/>
    </source>
</evidence>
<evidence type="ECO:0000256" key="4">
    <source>
        <dbReference type="ARBA" id="ARBA00022692"/>
    </source>
</evidence>
<name>A0A437K2D5_9BURK</name>
<feature type="domain" description="RCK N-terminal" evidence="8">
    <location>
        <begin position="385"/>
        <end position="503"/>
    </location>
</feature>
<dbReference type="GO" id="GO:0015297">
    <property type="term" value="F:antiporter activity"/>
    <property type="evidence" value="ECO:0007669"/>
    <property type="project" value="InterPro"/>
</dbReference>
<feature type="transmembrane region" description="Helical" evidence="7">
    <location>
        <begin position="251"/>
        <end position="268"/>
    </location>
</feature>
<keyword evidence="5 7" id="KW-1133">Transmembrane helix</keyword>
<evidence type="ECO:0000259" key="8">
    <source>
        <dbReference type="PROSITE" id="PS51201"/>
    </source>
</evidence>
<feature type="transmembrane region" description="Helical" evidence="7">
    <location>
        <begin position="274"/>
        <end position="297"/>
    </location>
</feature>
<feature type="transmembrane region" description="Helical" evidence="7">
    <location>
        <begin position="74"/>
        <end position="95"/>
    </location>
</feature>
<organism evidence="9 10">
    <name type="scientific">Rubrivivax albus</name>
    <dbReference type="NCBI Taxonomy" id="2499835"/>
    <lineage>
        <taxon>Bacteria</taxon>
        <taxon>Pseudomonadati</taxon>
        <taxon>Pseudomonadota</taxon>
        <taxon>Betaproteobacteria</taxon>
        <taxon>Burkholderiales</taxon>
        <taxon>Sphaerotilaceae</taxon>
        <taxon>Rubrivivax</taxon>
    </lineage>
</organism>
<keyword evidence="3" id="KW-0813">Transport</keyword>
<protein>
    <submittedName>
        <fullName evidence="9">Potassium transporter Kef</fullName>
    </submittedName>
</protein>
<feature type="transmembrane region" description="Helical" evidence="7">
    <location>
        <begin position="107"/>
        <end position="128"/>
    </location>
</feature>
<keyword evidence="6 7" id="KW-0472">Membrane</keyword>
<dbReference type="AlphaFoldDB" id="A0A437K2D5"/>
<dbReference type="GO" id="GO:0016020">
    <property type="term" value="C:membrane"/>
    <property type="evidence" value="ECO:0007669"/>
    <property type="project" value="UniProtKB-SubCell"/>
</dbReference>
<dbReference type="InterPro" id="IPR003148">
    <property type="entry name" value="RCK_N"/>
</dbReference>
<feature type="transmembrane region" description="Helical" evidence="7">
    <location>
        <begin position="197"/>
        <end position="217"/>
    </location>
</feature>
<dbReference type="GO" id="GO:1902600">
    <property type="term" value="P:proton transmembrane transport"/>
    <property type="evidence" value="ECO:0007669"/>
    <property type="project" value="InterPro"/>
</dbReference>
<dbReference type="PROSITE" id="PS51201">
    <property type="entry name" value="RCK_N"/>
    <property type="match status" value="1"/>
</dbReference>
<keyword evidence="10" id="KW-1185">Reference proteome</keyword>
<evidence type="ECO:0000256" key="5">
    <source>
        <dbReference type="ARBA" id="ARBA00022989"/>
    </source>
</evidence>
<accession>A0A437K2D5</accession>
<evidence type="ECO:0000256" key="6">
    <source>
        <dbReference type="ARBA" id="ARBA00023136"/>
    </source>
</evidence>
<feature type="transmembrane region" description="Helical" evidence="7">
    <location>
        <begin position="309"/>
        <end position="329"/>
    </location>
</feature>
<evidence type="ECO:0000313" key="10">
    <source>
        <dbReference type="Proteomes" id="UP000288178"/>
    </source>
</evidence>
<feature type="transmembrane region" description="Helical" evidence="7">
    <location>
        <begin position="223"/>
        <end position="242"/>
    </location>
</feature>